<protein>
    <submittedName>
        <fullName evidence="2">Uncharacterized protein</fullName>
    </submittedName>
</protein>
<dbReference type="AlphaFoldDB" id="A0A5C4MB34"/>
<proteinExistence type="predicted"/>
<organism evidence="2 3">
    <name type="scientific">Mumia zhuanghuii</name>
    <dbReference type="NCBI Taxonomy" id="2585211"/>
    <lineage>
        <taxon>Bacteria</taxon>
        <taxon>Bacillati</taxon>
        <taxon>Actinomycetota</taxon>
        <taxon>Actinomycetes</taxon>
        <taxon>Propionibacteriales</taxon>
        <taxon>Nocardioidaceae</taxon>
        <taxon>Mumia</taxon>
    </lineage>
</organism>
<feature type="region of interest" description="Disordered" evidence="1">
    <location>
        <begin position="1"/>
        <end position="24"/>
    </location>
</feature>
<dbReference type="EMBL" id="VDFR01000169">
    <property type="protein sequence ID" value="TNC33521.1"/>
    <property type="molecule type" value="Genomic_DNA"/>
</dbReference>
<gene>
    <name evidence="2" type="ORF">FHE65_28950</name>
</gene>
<dbReference type="RefSeq" id="WP_139107094.1">
    <property type="nucleotide sequence ID" value="NZ_VDFR01000169.1"/>
</dbReference>
<evidence type="ECO:0000313" key="3">
    <source>
        <dbReference type="Proteomes" id="UP000306740"/>
    </source>
</evidence>
<evidence type="ECO:0000256" key="1">
    <source>
        <dbReference type="SAM" id="MobiDB-lite"/>
    </source>
</evidence>
<accession>A0A5C4MB34</accession>
<dbReference type="Proteomes" id="UP000306740">
    <property type="component" value="Unassembled WGS sequence"/>
</dbReference>
<sequence>MALHLLDRSAPDHSFEVPPQRRDGWSHKLRSSLKADVALRLRFRRDRAWRELKHLGPYSQEELLSWWHDRERPDEGVWRGDWHDCLMADRYLHEALLGL</sequence>
<reference evidence="2 3" key="1">
    <citation type="submission" date="2019-05" db="EMBL/GenBank/DDBJ databases">
        <title>Mumia sp. nov., isolated from the intestinal contents of plateau pika (Ochotona curzoniae) in the Qinghai-Tibet plateau of China.</title>
        <authorList>
            <person name="Tian Z."/>
        </authorList>
    </citation>
    <scope>NUCLEOTIDE SEQUENCE [LARGE SCALE GENOMIC DNA]</scope>
    <source>
        <strain evidence="3">527</strain>
    </source>
</reference>
<name>A0A5C4MB34_9ACTN</name>
<comment type="caution">
    <text evidence="2">The sequence shown here is derived from an EMBL/GenBank/DDBJ whole genome shotgun (WGS) entry which is preliminary data.</text>
</comment>
<evidence type="ECO:0000313" key="2">
    <source>
        <dbReference type="EMBL" id="TNC33521.1"/>
    </source>
</evidence>